<dbReference type="SMART" id="SM00322">
    <property type="entry name" value="KH"/>
    <property type="match status" value="1"/>
</dbReference>
<dbReference type="HAMAP" id="MF_00945_A">
    <property type="entry name" value="NusA_A"/>
    <property type="match status" value="1"/>
</dbReference>
<keyword evidence="9" id="KW-0251">Elongation factor</keyword>
<comment type="caution">
    <text evidence="9">The sequence shown here is derived from an EMBL/GenBank/DDBJ whole genome shotgun (WGS) entry which is preliminary data.</text>
</comment>
<dbReference type="OrthoDB" id="4116at2157"/>
<keyword evidence="10" id="KW-1185">Reference proteome</keyword>
<evidence type="ECO:0000256" key="2">
    <source>
        <dbReference type="ARBA" id="ARBA00022490"/>
    </source>
</evidence>
<dbReference type="InterPro" id="IPR030842">
    <property type="entry name" value="TF_NusA_bacterial"/>
</dbReference>
<dbReference type="EMBL" id="MRZU01000003">
    <property type="protein sequence ID" value="OUJ18932.1"/>
    <property type="molecule type" value="Genomic_DNA"/>
</dbReference>
<keyword evidence="9" id="KW-0648">Protein biosynthesis</keyword>
<evidence type="ECO:0000256" key="7">
    <source>
        <dbReference type="PROSITE-ProRule" id="PRU00117"/>
    </source>
</evidence>
<keyword evidence="2 6" id="KW-0963">Cytoplasm</keyword>
<evidence type="ECO:0000256" key="4">
    <source>
        <dbReference type="ARBA" id="ARBA00023015"/>
    </source>
</evidence>
<reference evidence="9 10" key="1">
    <citation type="submission" date="2016-12" db="EMBL/GenBank/DDBJ databases">
        <title>Discovery of methanogenic haloarchaea.</title>
        <authorList>
            <person name="Sorokin D.Y."/>
            <person name="Makarova K.S."/>
            <person name="Abbas B."/>
            <person name="Ferrer M."/>
            <person name="Golyshin P.N."/>
        </authorList>
    </citation>
    <scope>NUCLEOTIDE SEQUENCE [LARGE SCALE GENOMIC DNA]</scope>
    <source>
        <strain evidence="9">AMET1</strain>
    </source>
</reference>
<dbReference type="PANTHER" id="PTHR22648:SF0">
    <property type="entry name" value="TRANSCRIPTION TERMINATION_ANTITERMINATION PROTEIN NUSA"/>
    <property type="match status" value="1"/>
</dbReference>
<name>A0A1Y3GBU1_9EURY</name>
<dbReference type="InterPro" id="IPR010212">
    <property type="entry name" value="NusA_arc"/>
</dbReference>
<gene>
    <name evidence="6" type="primary">nusA</name>
    <name evidence="9" type="ORF">AMET1_0583</name>
</gene>
<dbReference type="PANTHER" id="PTHR22648">
    <property type="entry name" value="TRANSCRIPTION TERMINATION FACTOR NUSA"/>
    <property type="match status" value="1"/>
</dbReference>
<dbReference type="GO" id="GO:0031564">
    <property type="term" value="P:transcription antitermination"/>
    <property type="evidence" value="ECO:0007669"/>
    <property type="project" value="InterPro"/>
</dbReference>
<comment type="similarity">
    <text evidence="6">Belongs to the NusA family.</text>
</comment>
<dbReference type="GO" id="GO:0003723">
    <property type="term" value="F:RNA binding"/>
    <property type="evidence" value="ECO:0007669"/>
    <property type="project" value="UniProtKB-UniRule"/>
</dbReference>
<comment type="function">
    <text evidence="6">Participates in transcription termination.</text>
</comment>
<feature type="domain" description="K Homology" evidence="8">
    <location>
        <begin position="33"/>
        <end position="114"/>
    </location>
</feature>
<dbReference type="CDD" id="cd22531">
    <property type="entry name" value="KH-II_NusA_arch_rpt2"/>
    <property type="match status" value="1"/>
</dbReference>
<dbReference type="InterPro" id="IPR004044">
    <property type="entry name" value="KH_dom_type_2"/>
</dbReference>
<dbReference type="RefSeq" id="WP_086636986.1">
    <property type="nucleotide sequence ID" value="NZ_MRZU01000003.1"/>
</dbReference>
<keyword evidence="1 6" id="KW-0806">Transcription termination</keyword>
<dbReference type="Pfam" id="PF26594">
    <property type="entry name" value="KH_NusA_2nd"/>
    <property type="match status" value="1"/>
</dbReference>
<keyword evidence="4 6" id="KW-0805">Transcription regulation</keyword>
<dbReference type="Proteomes" id="UP000195137">
    <property type="component" value="Unassembled WGS sequence"/>
</dbReference>
<dbReference type="Gene3D" id="3.30.300.20">
    <property type="match status" value="2"/>
</dbReference>
<evidence type="ECO:0000256" key="1">
    <source>
        <dbReference type="ARBA" id="ARBA00022472"/>
    </source>
</evidence>
<dbReference type="PROSITE" id="PS50084">
    <property type="entry name" value="KH_TYPE_1"/>
    <property type="match status" value="1"/>
</dbReference>
<evidence type="ECO:0000256" key="5">
    <source>
        <dbReference type="ARBA" id="ARBA00023163"/>
    </source>
</evidence>
<dbReference type="AlphaFoldDB" id="A0A1Y3GBU1"/>
<keyword evidence="5 6" id="KW-0804">Transcription</keyword>
<evidence type="ECO:0000259" key="8">
    <source>
        <dbReference type="SMART" id="SM00322"/>
    </source>
</evidence>
<dbReference type="CDD" id="cd22530">
    <property type="entry name" value="KH-II_NusA_arch_rpt1"/>
    <property type="match status" value="1"/>
</dbReference>
<evidence type="ECO:0000313" key="10">
    <source>
        <dbReference type="Proteomes" id="UP000195137"/>
    </source>
</evidence>
<dbReference type="GO" id="GO:0003746">
    <property type="term" value="F:translation elongation factor activity"/>
    <property type="evidence" value="ECO:0007669"/>
    <property type="project" value="UniProtKB-KW"/>
</dbReference>
<dbReference type="Pfam" id="PF07650">
    <property type="entry name" value="KH_2"/>
    <property type="match status" value="1"/>
</dbReference>
<dbReference type="InterPro" id="IPR009019">
    <property type="entry name" value="KH_sf_prok-type"/>
</dbReference>
<comment type="subcellular location">
    <subcellularLocation>
        <location evidence="6">Cytoplasm</location>
    </subcellularLocation>
</comment>
<dbReference type="GO" id="GO:0006353">
    <property type="term" value="P:DNA-templated transcription termination"/>
    <property type="evidence" value="ECO:0007669"/>
    <property type="project" value="UniProtKB-UniRule"/>
</dbReference>
<dbReference type="FunFam" id="3.30.300.20:FF:000024">
    <property type="entry name" value="Probable transcription termination protein NusA"/>
    <property type="match status" value="1"/>
</dbReference>
<dbReference type="InterPro" id="IPR004087">
    <property type="entry name" value="KH_dom"/>
</dbReference>
<dbReference type="SUPFAM" id="SSF54814">
    <property type="entry name" value="Prokaryotic type KH domain (KH-domain type II)"/>
    <property type="match status" value="2"/>
</dbReference>
<evidence type="ECO:0000313" key="9">
    <source>
        <dbReference type="EMBL" id="OUJ18932.1"/>
    </source>
</evidence>
<evidence type="ECO:0000256" key="3">
    <source>
        <dbReference type="ARBA" id="ARBA00022884"/>
    </source>
</evidence>
<protein>
    <recommendedName>
        <fullName evidence="6">Probable transcription termination protein NusA</fullName>
    </recommendedName>
</protein>
<dbReference type="InterPro" id="IPR058582">
    <property type="entry name" value="KH_NusA_2nd"/>
</dbReference>
<evidence type="ECO:0000256" key="6">
    <source>
        <dbReference type="HAMAP-Rule" id="MF_00945"/>
    </source>
</evidence>
<keyword evidence="3 7" id="KW-0694">RNA-binding</keyword>
<organism evidence="9 10">
    <name type="scientific">Methanonatronarchaeum thermophilum</name>
    <dbReference type="NCBI Taxonomy" id="1927129"/>
    <lineage>
        <taxon>Archaea</taxon>
        <taxon>Methanobacteriati</taxon>
        <taxon>Methanobacteriota</taxon>
        <taxon>Methanonatronarchaeia</taxon>
        <taxon>Methanonatronarchaeales</taxon>
        <taxon>Methanonatronarchaeaceae</taxon>
        <taxon>Methanonatronarchaeum</taxon>
    </lineage>
</organism>
<dbReference type="GO" id="GO:0005829">
    <property type="term" value="C:cytosol"/>
    <property type="evidence" value="ECO:0007669"/>
    <property type="project" value="TreeGrafter"/>
</dbReference>
<accession>A0A1Y3GBU1</accession>
<proteinExistence type="inferred from homology"/>
<dbReference type="NCBIfam" id="TIGR01952">
    <property type="entry name" value="nusA_arch"/>
    <property type="match status" value="1"/>
</dbReference>
<sequence>MSEVKLSSDEIRYIALFESLTGAGARDCYVDEENDRVIFVVNQGEMGLAIGKGGRNIKRFRETVGKRVEVVEYAENPAPFIENALSPAEVEEIEIVNGEEGKKAEIEVKESKKGLVIGKNGRNIEKAKLLADRHYNINDIILL</sequence>
<dbReference type="InterPro" id="IPR015946">
    <property type="entry name" value="KH_dom-like_a/b"/>
</dbReference>